<dbReference type="RefSeq" id="WP_055738149.1">
    <property type="nucleotide sequence ID" value="NZ_JAAIWL010000007.1"/>
</dbReference>
<dbReference type="PATRIC" id="fig|157838.3.peg.483"/>
<dbReference type="SMART" id="SM00354">
    <property type="entry name" value="HTH_LACI"/>
    <property type="match status" value="1"/>
</dbReference>
<gene>
    <name evidence="5" type="ORF">AN964_02170</name>
</gene>
<evidence type="ECO:0000259" key="4">
    <source>
        <dbReference type="PROSITE" id="PS50932"/>
    </source>
</evidence>
<dbReference type="Proteomes" id="UP000051888">
    <property type="component" value="Unassembled WGS sequence"/>
</dbReference>
<dbReference type="GO" id="GO:0000976">
    <property type="term" value="F:transcription cis-regulatory region binding"/>
    <property type="evidence" value="ECO:0007669"/>
    <property type="project" value="TreeGrafter"/>
</dbReference>
<dbReference type="Gene3D" id="1.10.260.40">
    <property type="entry name" value="lambda repressor-like DNA-binding domains"/>
    <property type="match status" value="1"/>
</dbReference>
<dbReference type="EMBL" id="LJJC01000004">
    <property type="protein sequence ID" value="KQL52463.1"/>
    <property type="molecule type" value="Genomic_DNA"/>
</dbReference>
<keyword evidence="2" id="KW-0238">DNA-binding</keyword>
<dbReference type="CDD" id="cd01544">
    <property type="entry name" value="PBP1_GalR"/>
    <property type="match status" value="1"/>
</dbReference>
<dbReference type="STRING" id="157838.AN964_02170"/>
<dbReference type="Gene3D" id="3.40.50.2300">
    <property type="match status" value="2"/>
</dbReference>
<dbReference type="InterPro" id="IPR010982">
    <property type="entry name" value="Lambda_DNA-bd_dom_sf"/>
</dbReference>
<dbReference type="SUPFAM" id="SSF47413">
    <property type="entry name" value="lambda repressor-like DNA-binding domains"/>
    <property type="match status" value="1"/>
</dbReference>
<comment type="caution">
    <text evidence="5">The sequence shown here is derived from an EMBL/GenBank/DDBJ whole genome shotgun (WGS) entry which is preliminary data.</text>
</comment>
<name>A0A0Q3WUM7_9BACI</name>
<dbReference type="InterPro" id="IPR046335">
    <property type="entry name" value="LacI/GalR-like_sensor"/>
</dbReference>
<dbReference type="PROSITE" id="PS00356">
    <property type="entry name" value="HTH_LACI_1"/>
    <property type="match status" value="1"/>
</dbReference>
<dbReference type="PANTHER" id="PTHR30146:SF149">
    <property type="entry name" value="HTH-TYPE TRANSCRIPTIONAL REGULATOR EBGR"/>
    <property type="match status" value="1"/>
</dbReference>
<reference evidence="5 6" key="1">
    <citation type="submission" date="2015-09" db="EMBL/GenBank/DDBJ databases">
        <title>Genome sequencing project for genomic taxonomy and phylogenomics of Bacillus-like bacteria.</title>
        <authorList>
            <person name="Liu B."/>
            <person name="Wang J."/>
            <person name="Zhu Y."/>
            <person name="Liu G."/>
            <person name="Chen Q."/>
            <person name="Chen Z."/>
            <person name="Lan J."/>
            <person name="Che J."/>
            <person name="Ge C."/>
            <person name="Shi H."/>
            <person name="Pan Z."/>
            <person name="Liu X."/>
        </authorList>
    </citation>
    <scope>NUCLEOTIDE SEQUENCE [LARGE SCALE GENOMIC DNA]</scope>
    <source>
        <strain evidence="5 6">LMG 18435</strain>
    </source>
</reference>
<evidence type="ECO:0000256" key="2">
    <source>
        <dbReference type="ARBA" id="ARBA00023125"/>
    </source>
</evidence>
<evidence type="ECO:0000313" key="5">
    <source>
        <dbReference type="EMBL" id="KQL52463.1"/>
    </source>
</evidence>
<dbReference type="GO" id="GO:0003700">
    <property type="term" value="F:DNA-binding transcription factor activity"/>
    <property type="evidence" value="ECO:0007669"/>
    <property type="project" value="TreeGrafter"/>
</dbReference>
<keyword evidence="3" id="KW-0804">Transcription</keyword>
<proteinExistence type="predicted"/>
<dbReference type="OrthoDB" id="43195at2"/>
<protein>
    <submittedName>
        <fullName evidence="5">LacI family transcriptional regulator</fullName>
    </submittedName>
</protein>
<keyword evidence="6" id="KW-1185">Reference proteome</keyword>
<dbReference type="InterPro" id="IPR000843">
    <property type="entry name" value="HTH_LacI"/>
</dbReference>
<feature type="domain" description="HTH lacI-type" evidence="4">
    <location>
        <begin position="2"/>
        <end position="58"/>
    </location>
</feature>
<sequence>MATIKDIAERVGVSIATVSRVLNYDPSLSVSDETRKNIFEAAEALSYKKRPARKSSPAKIAMLHWYTEKEELDDLYYMSIRLGIENRCQQHDIQVIKCYQSNLGDLKKEGIQGIIAIGKYSSKEVEEIAGISNNLVFVDFSPDEEQFDSVVVDFKKVTEKVLDFFIENGHTEIGYIGGREAFRDQTAEIVDVRELTFSEYMRSAGLFKEEFIYTGAFSVQDGQKWMKKAIQEHGEQLPTAFFAGNDSIAIGCLQALQEANIPVPDRVCLIGVNDISVSKYVFPPLSTVKVYTELMGETAVDTLMERIDGRKIAKKVFISTKLIHRVSGNYL</sequence>
<evidence type="ECO:0000256" key="1">
    <source>
        <dbReference type="ARBA" id="ARBA00023015"/>
    </source>
</evidence>
<dbReference type="InterPro" id="IPR028082">
    <property type="entry name" value="Peripla_BP_I"/>
</dbReference>
<evidence type="ECO:0000313" key="6">
    <source>
        <dbReference type="Proteomes" id="UP000051888"/>
    </source>
</evidence>
<accession>A0A0Q3WUM7</accession>
<organism evidence="5 6">
    <name type="scientific">Heyndrickxia shackletonii</name>
    <dbReference type="NCBI Taxonomy" id="157838"/>
    <lineage>
        <taxon>Bacteria</taxon>
        <taxon>Bacillati</taxon>
        <taxon>Bacillota</taxon>
        <taxon>Bacilli</taxon>
        <taxon>Bacillales</taxon>
        <taxon>Bacillaceae</taxon>
        <taxon>Heyndrickxia</taxon>
    </lineage>
</organism>
<dbReference type="SUPFAM" id="SSF53822">
    <property type="entry name" value="Periplasmic binding protein-like I"/>
    <property type="match status" value="1"/>
</dbReference>
<keyword evidence="1" id="KW-0805">Transcription regulation</keyword>
<dbReference type="CDD" id="cd01392">
    <property type="entry name" value="HTH_LacI"/>
    <property type="match status" value="1"/>
</dbReference>
<dbReference type="Pfam" id="PF13377">
    <property type="entry name" value="Peripla_BP_3"/>
    <property type="match status" value="1"/>
</dbReference>
<dbReference type="PROSITE" id="PS50932">
    <property type="entry name" value="HTH_LACI_2"/>
    <property type="match status" value="1"/>
</dbReference>
<dbReference type="PANTHER" id="PTHR30146">
    <property type="entry name" value="LACI-RELATED TRANSCRIPTIONAL REPRESSOR"/>
    <property type="match status" value="1"/>
</dbReference>
<dbReference type="PRINTS" id="PR00036">
    <property type="entry name" value="HTHLACI"/>
</dbReference>
<evidence type="ECO:0000256" key="3">
    <source>
        <dbReference type="ARBA" id="ARBA00023163"/>
    </source>
</evidence>
<dbReference type="AlphaFoldDB" id="A0A0Q3WUM7"/>
<dbReference type="Pfam" id="PF00356">
    <property type="entry name" value="LacI"/>
    <property type="match status" value="1"/>
</dbReference>